<dbReference type="AlphaFoldDB" id="A0A6A0ALI4"/>
<feature type="region of interest" description="Disordered" evidence="1">
    <location>
        <begin position="1"/>
        <end position="26"/>
    </location>
</feature>
<feature type="non-terminal residue" evidence="2">
    <location>
        <position position="1"/>
    </location>
</feature>
<accession>A0A6A0ALI4</accession>
<dbReference type="EMBL" id="BLLF01009676">
    <property type="protein sequence ID" value="GFH33790.1"/>
    <property type="molecule type" value="Genomic_DNA"/>
</dbReference>
<sequence>RRAQQRGGWARRRTAAGERRAGRTRSERLWRARPSYLNEC</sequence>
<organism evidence="2 3">
    <name type="scientific">Haematococcus lacustris</name>
    <name type="common">Green alga</name>
    <name type="synonym">Haematococcus pluvialis</name>
    <dbReference type="NCBI Taxonomy" id="44745"/>
    <lineage>
        <taxon>Eukaryota</taxon>
        <taxon>Viridiplantae</taxon>
        <taxon>Chlorophyta</taxon>
        <taxon>core chlorophytes</taxon>
        <taxon>Chlorophyceae</taxon>
        <taxon>CS clade</taxon>
        <taxon>Chlamydomonadales</taxon>
        <taxon>Haematococcaceae</taxon>
        <taxon>Haematococcus</taxon>
    </lineage>
</organism>
<keyword evidence="3" id="KW-1185">Reference proteome</keyword>
<comment type="caution">
    <text evidence="2">The sequence shown here is derived from an EMBL/GenBank/DDBJ whole genome shotgun (WGS) entry which is preliminary data.</text>
</comment>
<feature type="compositionally biased region" description="Basic residues" evidence="1">
    <location>
        <begin position="1"/>
        <end position="14"/>
    </location>
</feature>
<name>A0A6A0ALI4_HAELA</name>
<evidence type="ECO:0000256" key="1">
    <source>
        <dbReference type="SAM" id="MobiDB-lite"/>
    </source>
</evidence>
<evidence type="ECO:0000313" key="2">
    <source>
        <dbReference type="EMBL" id="GFH33790.1"/>
    </source>
</evidence>
<proteinExistence type="predicted"/>
<feature type="non-terminal residue" evidence="2">
    <location>
        <position position="40"/>
    </location>
</feature>
<dbReference type="Proteomes" id="UP000485058">
    <property type="component" value="Unassembled WGS sequence"/>
</dbReference>
<evidence type="ECO:0000313" key="3">
    <source>
        <dbReference type="Proteomes" id="UP000485058"/>
    </source>
</evidence>
<feature type="compositionally biased region" description="Basic and acidic residues" evidence="1">
    <location>
        <begin position="15"/>
        <end position="26"/>
    </location>
</feature>
<protein>
    <submittedName>
        <fullName evidence="2">Uncharacterized protein</fullName>
    </submittedName>
</protein>
<reference evidence="2 3" key="1">
    <citation type="submission" date="2020-02" db="EMBL/GenBank/DDBJ databases">
        <title>Draft genome sequence of Haematococcus lacustris strain NIES-144.</title>
        <authorList>
            <person name="Morimoto D."/>
            <person name="Nakagawa S."/>
            <person name="Yoshida T."/>
            <person name="Sawayama S."/>
        </authorList>
    </citation>
    <scope>NUCLEOTIDE SEQUENCE [LARGE SCALE GENOMIC DNA]</scope>
    <source>
        <strain evidence="2 3">NIES-144</strain>
    </source>
</reference>
<gene>
    <name evidence="2" type="ORF">HaLaN_33211</name>
</gene>